<accession>A0AAV7MVB5</accession>
<dbReference type="AlphaFoldDB" id="A0AAV7MVB5"/>
<feature type="region of interest" description="Disordered" evidence="1">
    <location>
        <begin position="1"/>
        <end position="132"/>
    </location>
</feature>
<evidence type="ECO:0000313" key="3">
    <source>
        <dbReference type="Proteomes" id="UP001066276"/>
    </source>
</evidence>
<name>A0AAV7MVB5_PLEWA</name>
<feature type="compositionally biased region" description="Low complexity" evidence="1">
    <location>
        <begin position="83"/>
        <end position="106"/>
    </location>
</feature>
<gene>
    <name evidence="2" type="ORF">NDU88_003693</name>
</gene>
<feature type="compositionally biased region" description="Pro residues" evidence="1">
    <location>
        <begin position="28"/>
        <end position="40"/>
    </location>
</feature>
<protein>
    <submittedName>
        <fullName evidence="2">Uncharacterized protein</fullName>
    </submittedName>
</protein>
<organism evidence="2 3">
    <name type="scientific">Pleurodeles waltl</name>
    <name type="common">Iberian ribbed newt</name>
    <dbReference type="NCBI Taxonomy" id="8319"/>
    <lineage>
        <taxon>Eukaryota</taxon>
        <taxon>Metazoa</taxon>
        <taxon>Chordata</taxon>
        <taxon>Craniata</taxon>
        <taxon>Vertebrata</taxon>
        <taxon>Euteleostomi</taxon>
        <taxon>Amphibia</taxon>
        <taxon>Batrachia</taxon>
        <taxon>Caudata</taxon>
        <taxon>Salamandroidea</taxon>
        <taxon>Salamandridae</taxon>
        <taxon>Pleurodelinae</taxon>
        <taxon>Pleurodeles</taxon>
    </lineage>
</organism>
<sequence length="132" mass="13630">MYRAQGPLTQGPPVAPNQSAGSAGAGPCLPPLAQPPPPQAPVHWYLKYVNRPRGAPAAPRPPGSLLRCSLLPGPRGSRPPRSPSRLRARPSSPGVSPGPAAPPSHSGKARAFQAPRGFSLSGATDMLRRTPC</sequence>
<dbReference type="Proteomes" id="UP001066276">
    <property type="component" value="Chromosome 9"/>
</dbReference>
<reference evidence="2" key="1">
    <citation type="journal article" date="2022" name="bioRxiv">
        <title>Sequencing and chromosome-scale assembly of the giantPleurodeles waltlgenome.</title>
        <authorList>
            <person name="Brown T."/>
            <person name="Elewa A."/>
            <person name="Iarovenko S."/>
            <person name="Subramanian E."/>
            <person name="Araus A.J."/>
            <person name="Petzold A."/>
            <person name="Susuki M."/>
            <person name="Suzuki K.-i.T."/>
            <person name="Hayashi T."/>
            <person name="Toyoda A."/>
            <person name="Oliveira C."/>
            <person name="Osipova E."/>
            <person name="Leigh N.D."/>
            <person name="Simon A."/>
            <person name="Yun M.H."/>
        </authorList>
    </citation>
    <scope>NUCLEOTIDE SEQUENCE</scope>
    <source>
        <strain evidence="2">20211129_DDA</strain>
        <tissue evidence="2">Liver</tissue>
    </source>
</reference>
<comment type="caution">
    <text evidence="2">The sequence shown here is derived from an EMBL/GenBank/DDBJ whole genome shotgun (WGS) entry which is preliminary data.</text>
</comment>
<keyword evidence="3" id="KW-1185">Reference proteome</keyword>
<evidence type="ECO:0000256" key="1">
    <source>
        <dbReference type="SAM" id="MobiDB-lite"/>
    </source>
</evidence>
<dbReference type="EMBL" id="JANPWB010000013">
    <property type="protein sequence ID" value="KAJ1106292.1"/>
    <property type="molecule type" value="Genomic_DNA"/>
</dbReference>
<proteinExistence type="predicted"/>
<evidence type="ECO:0000313" key="2">
    <source>
        <dbReference type="EMBL" id="KAJ1106292.1"/>
    </source>
</evidence>